<name>A0AAW1DCH6_9HEMI</name>
<organism evidence="1 2">
    <name type="scientific">Rhynocoris fuscipes</name>
    <dbReference type="NCBI Taxonomy" id="488301"/>
    <lineage>
        <taxon>Eukaryota</taxon>
        <taxon>Metazoa</taxon>
        <taxon>Ecdysozoa</taxon>
        <taxon>Arthropoda</taxon>
        <taxon>Hexapoda</taxon>
        <taxon>Insecta</taxon>
        <taxon>Pterygota</taxon>
        <taxon>Neoptera</taxon>
        <taxon>Paraneoptera</taxon>
        <taxon>Hemiptera</taxon>
        <taxon>Heteroptera</taxon>
        <taxon>Panheteroptera</taxon>
        <taxon>Cimicomorpha</taxon>
        <taxon>Reduviidae</taxon>
        <taxon>Harpactorinae</taxon>
        <taxon>Harpactorini</taxon>
        <taxon>Rhynocoris</taxon>
    </lineage>
</organism>
<proteinExistence type="predicted"/>
<dbReference type="EMBL" id="JAPXFL010000003">
    <property type="protein sequence ID" value="KAK9508699.1"/>
    <property type="molecule type" value="Genomic_DNA"/>
</dbReference>
<accession>A0AAW1DCH6</accession>
<keyword evidence="2" id="KW-1185">Reference proteome</keyword>
<gene>
    <name evidence="1" type="ORF">O3M35_006192</name>
</gene>
<protein>
    <submittedName>
        <fullName evidence="1">Uncharacterized protein</fullName>
    </submittedName>
</protein>
<reference evidence="1 2" key="1">
    <citation type="submission" date="2022-12" db="EMBL/GenBank/DDBJ databases">
        <title>Chromosome-level genome assembly of true bugs.</title>
        <authorList>
            <person name="Ma L."/>
            <person name="Li H."/>
        </authorList>
    </citation>
    <scope>NUCLEOTIDE SEQUENCE [LARGE SCALE GENOMIC DNA]</scope>
    <source>
        <strain evidence="1">Lab_2022b</strain>
    </source>
</reference>
<evidence type="ECO:0000313" key="1">
    <source>
        <dbReference type="EMBL" id="KAK9508699.1"/>
    </source>
</evidence>
<evidence type="ECO:0000313" key="2">
    <source>
        <dbReference type="Proteomes" id="UP001461498"/>
    </source>
</evidence>
<dbReference type="Proteomes" id="UP001461498">
    <property type="component" value="Unassembled WGS sequence"/>
</dbReference>
<comment type="caution">
    <text evidence="1">The sequence shown here is derived from an EMBL/GenBank/DDBJ whole genome shotgun (WGS) entry which is preliminary data.</text>
</comment>
<sequence>MQGSQDQELSGGENQISNPMEAASVILNRLDQLHNEFISFKTEAKLEYQQTIQTIPNLEVSITSSIKALEDDFSVIKKEFELWLSLVLAIRLTVVTGRTMPDHWHLANEIADRDAGYAALA</sequence>
<dbReference type="AlphaFoldDB" id="A0AAW1DCH6"/>